<dbReference type="EMBL" id="CP060009">
    <property type="protein sequence ID" value="QNH02329.1"/>
    <property type="molecule type" value="Genomic_DNA"/>
</dbReference>
<protein>
    <submittedName>
        <fullName evidence="3">Uncharacterized protein</fullName>
    </submittedName>
</protein>
<feature type="region of interest" description="Disordered" evidence="2">
    <location>
        <begin position="247"/>
        <end position="267"/>
    </location>
</feature>
<sequence>MESILGKKYSAWDGAINIIPTPKKNGRIYSKLILSQEAISFGEKQSERIERLLAYVTHQTNIPKIRGLITPETILQKSLKRRLEKLKTSKGLAENDLSEENTLLWEENETLTNSLSRHKAKLEQEALEKEYLQEKLNEKEIEIQRQKYKHSAEARKSKPQTTQQPALDTLIELTIRDTPPSARECLDYISEAYQDRVLVLDSAQRSAEEHSLFENGKRLLHLLHRLCTTFYEALVTKGDNEARKVFSSDEYSATESKSTQNNSTAKSRRTFMYNEQKLVMLRHLKIGKADDKRLTIRVYFEWLPDEQIIVIGHCGEHLPVISH</sequence>
<gene>
    <name evidence="3" type="ORF">HNQ25_06240</name>
</gene>
<keyword evidence="4" id="KW-1185">Reference proteome</keyword>
<name>A0ABX6SN90_9PSED</name>
<evidence type="ECO:0000313" key="3">
    <source>
        <dbReference type="EMBL" id="QNH02329.1"/>
    </source>
</evidence>
<evidence type="ECO:0000256" key="2">
    <source>
        <dbReference type="SAM" id="MobiDB-lite"/>
    </source>
</evidence>
<evidence type="ECO:0000256" key="1">
    <source>
        <dbReference type="SAM" id="Coils"/>
    </source>
</evidence>
<feature type="coiled-coil region" evidence="1">
    <location>
        <begin position="76"/>
        <end position="149"/>
    </location>
</feature>
<organism evidence="3 4">
    <name type="scientific">Pseudomonas sediminis</name>
    <dbReference type="NCBI Taxonomy" id="1691904"/>
    <lineage>
        <taxon>Bacteria</taxon>
        <taxon>Pseudomonadati</taxon>
        <taxon>Pseudomonadota</taxon>
        <taxon>Gammaproteobacteria</taxon>
        <taxon>Pseudomonadales</taxon>
        <taxon>Pseudomonadaceae</taxon>
        <taxon>Pseudomonas</taxon>
    </lineage>
</organism>
<dbReference type="Proteomes" id="UP000515254">
    <property type="component" value="Chromosome"/>
</dbReference>
<accession>A0ABX6SN90</accession>
<feature type="compositionally biased region" description="Polar residues" evidence="2">
    <location>
        <begin position="249"/>
        <end position="265"/>
    </location>
</feature>
<proteinExistence type="predicted"/>
<keyword evidence="1" id="KW-0175">Coiled coil</keyword>
<dbReference type="RefSeq" id="WP_179544051.1">
    <property type="nucleotide sequence ID" value="NZ_CP060009.1"/>
</dbReference>
<reference evidence="3 4" key="1">
    <citation type="journal article" date="2020" name="Microbiol. Resour. Announc.">
        <title>Complete genome sequences of four natural Pseudomonas isolates that catabolize a wide range of aromatic compounds relevant to lignin valorization.</title>
        <authorList>
            <person name="Hatmaker E.A."/>
            <person name="Presley G."/>
            <person name="Cannon O."/>
            <person name="Guss A.M."/>
            <person name="Elkins J.G."/>
        </authorList>
    </citation>
    <scope>NUCLEOTIDE SEQUENCE [LARGE SCALE GENOMIC DNA]</scope>
    <source>
        <strain evidence="3 4">B10D7D</strain>
    </source>
</reference>
<evidence type="ECO:0000313" key="4">
    <source>
        <dbReference type="Proteomes" id="UP000515254"/>
    </source>
</evidence>